<evidence type="ECO:0000313" key="3">
    <source>
        <dbReference type="WBParaSite" id="jg13407"/>
    </source>
</evidence>
<protein>
    <submittedName>
        <fullName evidence="3">Uncharacterized protein</fullName>
    </submittedName>
</protein>
<evidence type="ECO:0000313" key="2">
    <source>
        <dbReference type="Proteomes" id="UP000887574"/>
    </source>
</evidence>
<evidence type="ECO:0000256" key="1">
    <source>
        <dbReference type="SAM" id="MobiDB-lite"/>
    </source>
</evidence>
<accession>A0A915CXU3</accession>
<keyword evidence="2" id="KW-1185">Reference proteome</keyword>
<name>A0A915CXU3_9BILA</name>
<dbReference type="WBParaSite" id="jg13407">
    <property type="protein sequence ID" value="jg13407"/>
    <property type="gene ID" value="jg13407"/>
</dbReference>
<feature type="compositionally biased region" description="Basic and acidic residues" evidence="1">
    <location>
        <begin position="1"/>
        <end position="37"/>
    </location>
</feature>
<reference evidence="3" key="1">
    <citation type="submission" date="2022-11" db="UniProtKB">
        <authorList>
            <consortium name="WormBaseParasite"/>
        </authorList>
    </citation>
    <scope>IDENTIFICATION</scope>
</reference>
<organism evidence="2 3">
    <name type="scientific">Ditylenchus dipsaci</name>
    <dbReference type="NCBI Taxonomy" id="166011"/>
    <lineage>
        <taxon>Eukaryota</taxon>
        <taxon>Metazoa</taxon>
        <taxon>Ecdysozoa</taxon>
        <taxon>Nematoda</taxon>
        <taxon>Chromadorea</taxon>
        <taxon>Rhabditida</taxon>
        <taxon>Tylenchina</taxon>
        <taxon>Tylenchomorpha</taxon>
        <taxon>Sphaerularioidea</taxon>
        <taxon>Anguinidae</taxon>
        <taxon>Anguininae</taxon>
        <taxon>Ditylenchus</taxon>
    </lineage>
</organism>
<dbReference type="Proteomes" id="UP000887574">
    <property type="component" value="Unplaced"/>
</dbReference>
<sequence>MCGEIPRLDFHQKNERKNDVVRRKMKSPSDDQRRGTSPDRGYSSSKQHSYPNRHPDESQKSYREQKASSSHPSKSSRAEELEAKRAEMLSNAKWRDDVRNDTIEKAAQKLRKEEEQLDKVNPAFLKPLLESAASSSASVEKRLQSNKKNLQKSHDYMERSFASRKLEVEMASKLTFIKHNLLLEYADLFDKSSRRDASVEEDEFRVKKTTRKRQ</sequence>
<feature type="region of interest" description="Disordered" evidence="1">
    <location>
        <begin position="193"/>
        <end position="214"/>
    </location>
</feature>
<feature type="region of interest" description="Disordered" evidence="1">
    <location>
        <begin position="1"/>
        <end position="84"/>
    </location>
</feature>
<dbReference type="AlphaFoldDB" id="A0A915CXU3"/>
<feature type="compositionally biased region" description="Basic and acidic residues" evidence="1">
    <location>
        <begin position="53"/>
        <end position="66"/>
    </location>
</feature>
<proteinExistence type="predicted"/>